<evidence type="ECO:0000256" key="1">
    <source>
        <dbReference type="ARBA" id="ARBA00000385"/>
    </source>
</evidence>
<sequence>MTTQGGVLNLYKKRGETPLQRVERFRADNPEFKGVKMTYAGRLDPLAEGVLPVLYGGEVIYKDKYLNMDKEYSVQAFFGAETDTYDLLGFISEKRPSESIGVFPDNENDVNNIKSELKNFVGKRKQKYPPYSSKTVMGKSLFRWARDGEIESINMPEKAIMIYSAEFTGSEYVDVTSFKEMIFSSIDSVIGDFRQKETKDKWRAFFACLENRNLIVCSFDFRVSSGAYARGLIHDLGRKMGMGAIALKILRTKAGDYTINDSQR</sequence>
<protein>
    <recommendedName>
        <fullName evidence="3">tRNA pseudouridine(55) synthase</fullName>
        <ecNumber evidence="3">5.4.99.25</ecNumber>
    </recommendedName>
</protein>
<reference evidence="7 8" key="1">
    <citation type="journal article" date="2016" name="Nat. Commun.">
        <title>Thousands of microbial genomes shed light on interconnected biogeochemical processes in an aquifer system.</title>
        <authorList>
            <person name="Anantharaman K."/>
            <person name="Brown C.T."/>
            <person name="Hug L.A."/>
            <person name="Sharon I."/>
            <person name="Castelle C.J."/>
            <person name="Probst A.J."/>
            <person name="Thomas B.C."/>
            <person name="Singh A."/>
            <person name="Wilkins M.J."/>
            <person name="Karaoz U."/>
            <person name="Brodie E.L."/>
            <person name="Williams K.H."/>
            <person name="Hubbard S.S."/>
            <person name="Banfield J.F."/>
        </authorList>
    </citation>
    <scope>NUCLEOTIDE SEQUENCE [LARGE SCALE GENOMIC DNA]</scope>
</reference>
<dbReference type="EC" id="5.4.99.25" evidence="3"/>
<accession>A0A1G2P3F9</accession>
<dbReference type="PANTHER" id="PTHR13767:SF2">
    <property type="entry name" value="PSEUDOURIDYLATE SYNTHASE TRUB1"/>
    <property type="match status" value="1"/>
</dbReference>
<evidence type="ECO:0000313" key="8">
    <source>
        <dbReference type="Proteomes" id="UP000177269"/>
    </source>
</evidence>
<evidence type="ECO:0000259" key="6">
    <source>
        <dbReference type="Pfam" id="PF01509"/>
    </source>
</evidence>
<evidence type="ECO:0000256" key="2">
    <source>
        <dbReference type="ARBA" id="ARBA00005642"/>
    </source>
</evidence>
<dbReference type="SUPFAM" id="SSF55120">
    <property type="entry name" value="Pseudouridine synthase"/>
    <property type="match status" value="1"/>
</dbReference>
<dbReference type="GO" id="GO:0003723">
    <property type="term" value="F:RNA binding"/>
    <property type="evidence" value="ECO:0007669"/>
    <property type="project" value="InterPro"/>
</dbReference>
<dbReference type="AlphaFoldDB" id="A0A1G2P3F9"/>
<dbReference type="InterPro" id="IPR020103">
    <property type="entry name" value="PsdUridine_synth_cat_dom_sf"/>
</dbReference>
<dbReference type="Gene3D" id="3.30.2350.10">
    <property type="entry name" value="Pseudouridine synthase"/>
    <property type="match status" value="1"/>
</dbReference>
<dbReference type="PANTHER" id="PTHR13767">
    <property type="entry name" value="TRNA-PSEUDOURIDINE SYNTHASE"/>
    <property type="match status" value="1"/>
</dbReference>
<dbReference type="Pfam" id="PF01509">
    <property type="entry name" value="TruB_N"/>
    <property type="match status" value="1"/>
</dbReference>
<evidence type="ECO:0000256" key="5">
    <source>
        <dbReference type="ARBA" id="ARBA00023235"/>
    </source>
</evidence>
<evidence type="ECO:0000256" key="4">
    <source>
        <dbReference type="ARBA" id="ARBA00022694"/>
    </source>
</evidence>
<dbReference type="GO" id="GO:0006400">
    <property type="term" value="P:tRNA modification"/>
    <property type="evidence" value="ECO:0007669"/>
    <property type="project" value="TreeGrafter"/>
</dbReference>
<dbReference type="InterPro" id="IPR014780">
    <property type="entry name" value="tRNA_psdUridine_synth_TruB"/>
</dbReference>
<keyword evidence="4" id="KW-0819">tRNA processing</keyword>
<keyword evidence="5" id="KW-0413">Isomerase</keyword>
<name>A0A1G2P3F9_9BACT</name>
<dbReference type="EMBL" id="MHSK01000004">
    <property type="protein sequence ID" value="OHA42878.1"/>
    <property type="molecule type" value="Genomic_DNA"/>
</dbReference>
<feature type="domain" description="Pseudouridine synthase II N-terminal" evidence="6">
    <location>
        <begin position="35"/>
        <end position="171"/>
    </location>
</feature>
<evidence type="ECO:0000313" key="7">
    <source>
        <dbReference type="EMBL" id="OHA42878.1"/>
    </source>
</evidence>
<dbReference type="InterPro" id="IPR002501">
    <property type="entry name" value="PsdUridine_synth_N"/>
</dbReference>
<dbReference type="Proteomes" id="UP000177269">
    <property type="component" value="Unassembled WGS sequence"/>
</dbReference>
<evidence type="ECO:0000256" key="3">
    <source>
        <dbReference type="ARBA" id="ARBA00012787"/>
    </source>
</evidence>
<comment type="catalytic activity">
    <reaction evidence="1">
        <text>uridine(55) in tRNA = pseudouridine(55) in tRNA</text>
        <dbReference type="Rhea" id="RHEA:42532"/>
        <dbReference type="Rhea" id="RHEA-COMP:10101"/>
        <dbReference type="Rhea" id="RHEA-COMP:10102"/>
        <dbReference type="ChEBI" id="CHEBI:65314"/>
        <dbReference type="ChEBI" id="CHEBI:65315"/>
        <dbReference type="EC" id="5.4.99.25"/>
    </reaction>
</comment>
<proteinExistence type="inferred from homology"/>
<gene>
    <name evidence="7" type="ORF">A3G52_01330</name>
</gene>
<organism evidence="7 8">
    <name type="scientific">Candidatus Taylorbacteria bacterium RIFCSPLOWO2_12_FULL_43_20</name>
    <dbReference type="NCBI Taxonomy" id="1802332"/>
    <lineage>
        <taxon>Bacteria</taxon>
        <taxon>Candidatus Tayloriibacteriota</taxon>
    </lineage>
</organism>
<dbReference type="GO" id="GO:1990481">
    <property type="term" value="P:mRNA pseudouridine synthesis"/>
    <property type="evidence" value="ECO:0007669"/>
    <property type="project" value="TreeGrafter"/>
</dbReference>
<dbReference type="GO" id="GO:0160148">
    <property type="term" value="F:tRNA pseudouridine(55) synthase activity"/>
    <property type="evidence" value="ECO:0007669"/>
    <property type="project" value="UniProtKB-EC"/>
</dbReference>
<comment type="caution">
    <text evidence="7">The sequence shown here is derived from an EMBL/GenBank/DDBJ whole genome shotgun (WGS) entry which is preliminary data.</text>
</comment>
<comment type="similarity">
    <text evidence="2">Belongs to the pseudouridine synthase TruB family. Type 1 subfamily.</text>
</comment>